<reference evidence="2 3" key="1">
    <citation type="submission" date="2018-06" db="EMBL/GenBank/DDBJ databases">
        <authorList>
            <consortium name="Pathogen Informatics"/>
            <person name="Doyle S."/>
        </authorList>
    </citation>
    <scope>NUCLEOTIDE SEQUENCE [LARGE SCALE GENOMIC DNA]</scope>
    <source>
        <strain evidence="2 3">NCTC13184</strain>
    </source>
</reference>
<proteinExistence type="predicted"/>
<dbReference type="EMBL" id="UGRU01000001">
    <property type="protein sequence ID" value="SUA43349.1"/>
    <property type="molecule type" value="Genomic_DNA"/>
</dbReference>
<accession>A0A378WQC7</accession>
<evidence type="ECO:0000313" key="3">
    <source>
        <dbReference type="Proteomes" id="UP000255082"/>
    </source>
</evidence>
<feature type="region of interest" description="Disordered" evidence="1">
    <location>
        <begin position="20"/>
        <end position="66"/>
    </location>
</feature>
<dbReference type="AlphaFoldDB" id="A0A378WQC7"/>
<name>A0A378WQC7_9NOCA</name>
<organism evidence="2 3">
    <name type="scientific">Nocardia africana</name>
    <dbReference type="NCBI Taxonomy" id="134964"/>
    <lineage>
        <taxon>Bacteria</taxon>
        <taxon>Bacillati</taxon>
        <taxon>Actinomycetota</taxon>
        <taxon>Actinomycetes</taxon>
        <taxon>Mycobacteriales</taxon>
        <taxon>Nocardiaceae</taxon>
        <taxon>Nocardia</taxon>
    </lineage>
</organism>
<evidence type="ECO:0000313" key="2">
    <source>
        <dbReference type="EMBL" id="SUA43349.1"/>
    </source>
</evidence>
<dbReference type="Proteomes" id="UP000255082">
    <property type="component" value="Unassembled WGS sequence"/>
</dbReference>
<evidence type="ECO:0000256" key="1">
    <source>
        <dbReference type="SAM" id="MobiDB-lite"/>
    </source>
</evidence>
<protein>
    <submittedName>
        <fullName evidence="2">Uncharacterized protein</fullName>
    </submittedName>
</protein>
<gene>
    <name evidence="2" type="ORF">NCTC13184_02715</name>
</gene>
<sequence length="84" mass="9037">MIKFRNLDVRTLRYLPGRGLGLLGGAPHRSRAPILLDDPDTGHRTPDTGTAGQGDRRATGPWGNGTVGQPVGRYVCYAKPVGRK</sequence>